<sequence length="43" mass="4507">MQDIDHAGSDITTISNTMNLSIVTLFDLSIFAGHVKNASAISG</sequence>
<dbReference type="EMBL" id="AQGV01000012">
    <property type="protein sequence ID" value="MBE0368541.1"/>
    <property type="molecule type" value="Genomic_DNA"/>
</dbReference>
<organism evidence="1 2">
    <name type="scientific">Pseudoalteromonas aurantia 208</name>
    <dbReference type="NCBI Taxonomy" id="1314867"/>
    <lineage>
        <taxon>Bacteria</taxon>
        <taxon>Pseudomonadati</taxon>
        <taxon>Pseudomonadota</taxon>
        <taxon>Gammaproteobacteria</taxon>
        <taxon>Alteromonadales</taxon>
        <taxon>Pseudoalteromonadaceae</taxon>
        <taxon>Pseudoalteromonas</taxon>
    </lineage>
</organism>
<gene>
    <name evidence="1" type="ORF">PAUR_a2166</name>
</gene>
<keyword evidence="2" id="KW-1185">Reference proteome</keyword>
<evidence type="ECO:0000313" key="1">
    <source>
        <dbReference type="EMBL" id="MBE0368541.1"/>
    </source>
</evidence>
<reference evidence="1 2" key="1">
    <citation type="submission" date="2015-03" db="EMBL/GenBank/DDBJ databases">
        <title>Genome sequence of Pseudoalteromonas aurantia.</title>
        <authorList>
            <person name="Xie B.-B."/>
            <person name="Rong J.-C."/>
            <person name="Qin Q.-L."/>
            <person name="Zhang Y.-Z."/>
        </authorList>
    </citation>
    <scope>NUCLEOTIDE SEQUENCE [LARGE SCALE GENOMIC DNA]</scope>
    <source>
        <strain evidence="1 2">208</strain>
    </source>
</reference>
<proteinExistence type="predicted"/>
<evidence type="ECO:0000313" key="2">
    <source>
        <dbReference type="Proteomes" id="UP000615755"/>
    </source>
</evidence>
<dbReference type="Proteomes" id="UP000615755">
    <property type="component" value="Unassembled WGS sequence"/>
</dbReference>
<accession>A0ABR9EC19</accession>
<name>A0ABR9EC19_9GAMM</name>
<comment type="caution">
    <text evidence="1">The sequence shown here is derived from an EMBL/GenBank/DDBJ whole genome shotgun (WGS) entry which is preliminary data.</text>
</comment>
<protein>
    <submittedName>
        <fullName evidence="1">Uncharacterized protein</fullName>
    </submittedName>
</protein>